<dbReference type="RefSeq" id="WP_086077779.1">
    <property type="nucleotide sequence ID" value="NZ_CP021111.1"/>
</dbReference>
<evidence type="ECO:0000256" key="2">
    <source>
        <dbReference type="ARBA" id="ARBA00023002"/>
    </source>
</evidence>
<evidence type="ECO:0000313" key="6">
    <source>
        <dbReference type="Proteomes" id="UP000194161"/>
    </source>
</evidence>
<accession>A0A1W6Z9L0</accession>
<dbReference type="EMBL" id="CP021111">
    <property type="protein sequence ID" value="ARP94009.1"/>
    <property type="molecule type" value="Genomic_DNA"/>
</dbReference>
<feature type="domain" description="Aldehyde oxidase/xanthine dehydrogenase a/b hammerhead" evidence="4">
    <location>
        <begin position="38"/>
        <end position="152"/>
    </location>
</feature>
<dbReference type="SUPFAM" id="SSF54665">
    <property type="entry name" value="CO dehydrogenase molybdoprotein N-domain-like"/>
    <property type="match status" value="1"/>
</dbReference>
<organism evidence="5 6">
    <name type="scientific">Bordetella genomosp. 13</name>
    <dbReference type="NCBI Taxonomy" id="463040"/>
    <lineage>
        <taxon>Bacteria</taxon>
        <taxon>Pseudomonadati</taxon>
        <taxon>Pseudomonadota</taxon>
        <taxon>Betaproteobacteria</taxon>
        <taxon>Burkholderiales</taxon>
        <taxon>Alcaligenaceae</taxon>
        <taxon>Bordetella</taxon>
    </lineage>
</organism>
<dbReference type="InterPro" id="IPR037165">
    <property type="entry name" value="AldOxase/xan_DH_Mopterin-bd_sf"/>
</dbReference>
<dbReference type="PANTHER" id="PTHR11908">
    <property type="entry name" value="XANTHINE DEHYDROGENASE"/>
    <property type="match status" value="1"/>
</dbReference>
<evidence type="ECO:0000256" key="1">
    <source>
        <dbReference type="ARBA" id="ARBA00022505"/>
    </source>
</evidence>
<dbReference type="Proteomes" id="UP000194161">
    <property type="component" value="Chromosome"/>
</dbReference>
<name>A0A1W6Z9L0_9BORD</name>
<dbReference type="Pfam" id="PF01315">
    <property type="entry name" value="Ald_Xan_dh_C"/>
    <property type="match status" value="1"/>
</dbReference>
<dbReference type="Pfam" id="PF02738">
    <property type="entry name" value="MoCoBD_1"/>
    <property type="match status" value="1"/>
</dbReference>
<dbReference type="InterPro" id="IPR036856">
    <property type="entry name" value="Ald_Oxase/Xan_DH_a/b_sf"/>
</dbReference>
<dbReference type="GO" id="GO:0016491">
    <property type="term" value="F:oxidoreductase activity"/>
    <property type="evidence" value="ECO:0007669"/>
    <property type="project" value="UniProtKB-KW"/>
</dbReference>
<dbReference type="STRING" id="463040.CAL15_06210"/>
<dbReference type="GO" id="GO:0005506">
    <property type="term" value="F:iron ion binding"/>
    <property type="evidence" value="ECO:0007669"/>
    <property type="project" value="InterPro"/>
</dbReference>
<feature type="region of interest" description="Disordered" evidence="3">
    <location>
        <begin position="777"/>
        <end position="805"/>
    </location>
</feature>
<keyword evidence="1" id="KW-0500">Molybdenum</keyword>
<keyword evidence="2" id="KW-0560">Oxidoreductase</keyword>
<dbReference type="Gene3D" id="3.90.1170.50">
    <property type="entry name" value="Aldehyde oxidase/xanthine dehydrogenase, a/b hammerhead"/>
    <property type="match status" value="1"/>
</dbReference>
<gene>
    <name evidence="5" type="ORF">CAL15_06210</name>
</gene>
<evidence type="ECO:0000259" key="4">
    <source>
        <dbReference type="SMART" id="SM01008"/>
    </source>
</evidence>
<sequence length="805" mass="86325">MSPLEIEAPAGDVSTPVDPADAVIGKSVTRLEDRALVRGEGCFAADVNFPRQLHMRIVRSQVPHGRVLAVDAEAARRMPGVIAVWSGQDVADIPPIPFRATKVQGLEPYCQPILAQSHVRYAGEPVAAVFATDPYIAEDAAALVEMRIETLPPLMDARDEPQEFLPGLSTEPTVIRKGYGDVESAFSAAWAQVDLALSVGRHSGVPLECRGAVARYDASRDVLEMHGAAKKSHWNRDEMAKMLGRSPASVHLYEGHVGGGFGVRGELYPEDVLVCLAALRLRRPVKWIEDRRENLLATNHSREQYHYISAAIDSDGRILGIRNRFYHSQGGYVRTHGPRVADMSAGLLLGPYRVPAYEVAGHYRLTNKTPAATYRAPGRYETTFVRERLMDAIAQKAGIDPITVRRRNLIDKTEMPYERPLDALGVDVLLDSGDYAGLLDKTLARVGWDGVRADLARRRAAGECVGMGLAMFVEKSGLGPSDVVRLTVDRSGCVELVTGAGSVGQGMETALAQICAHELGVDYQTIRVVKGRTDQIEFGNGAHASRVTVMSGSATQIAARKVRAKALDVASKLLGVAPDALHVRHGVVRPRGDPDAAGVTLAQVASYLHPSQKTSEGHAPGLSAEGWFYSEHMNYPYGIHVAQVRLDEGTGIVHIEKYLVSYDVGRAVNPKMIEGQIVGGLAQGLGGALYEQFNYDAAGQPLSTTFADYLMVTAHEMPPVDVMITEDAPSPLNPLGLKGAGEGGTNAAGAAIAAAVDDALGMPGAIDRLPVLPEDVLRHLSTRTSPQPDPHASDTGGMPDSAKGP</sequence>
<dbReference type="InterPro" id="IPR046867">
    <property type="entry name" value="AldOxase/xan_DH_MoCoBD2"/>
</dbReference>
<keyword evidence="6" id="KW-1185">Reference proteome</keyword>
<dbReference type="InterPro" id="IPR008274">
    <property type="entry name" value="AldOxase/xan_DH_MoCoBD1"/>
</dbReference>
<evidence type="ECO:0000313" key="5">
    <source>
        <dbReference type="EMBL" id="ARP94009.1"/>
    </source>
</evidence>
<dbReference type="AlphaFoldDB" id="A0A1W6Z9L0"/>
<evidence type="ECO:0000256" key="3">
    <source>
        <dbReference type="SAM" id="MobiDB-lite"/>
    </source>
</evidence>
<reference evidence="5 6" key="1">
    <citation type="submission" date="2017-05" db="EMBL/GenBank/DDBJ databases">
        <title>Complete and WGS of Bordetella genogroups.</title>
        <authorList>
            <person name="Spilker T."/>
            <person name="LiPuma J."/>
        </authorList>
    </citation>
    <scope>NUCLEOTIDE SEQUENCE [LARGE SCALE GENOMIC DNA]</scope>
    <source>
        <strain evidence="5 6">AU7206</strain>
    </source>
</reference>
<dbReference type="SUPFAM" id="SSF56003">
    <property type="entry name" value="Molybdenum cofactor-binding domain"/>
    <property type="match status" value="1"/>
</dbReference>
<proteinExistence type="predicted"/>
<dbReference type="KEGG" id="bgm:CAL15_06210"/>
<dbReference type="InterPro" id="IPR016208">
    <property type="entry name" value="Ald_Oxase/xanthine_DH-like"/>
</dbReference>
<dbReference type="Gene3D" id="3.30.365.10">
    <property type="entry name" value="Aldehyde oxidase/xanthine dehydrogenase, molybdopterin binding domain"/>
    <property type="match status" value="4"/>
</dbReference>
<dbReference type="PANTHER" id="PTHR11908:SF132">
    <property type="entry name" value="ALDEHYDE OXIDASE 1-RELATED"/>
    <property type="match status" value="1"/>
</dbReference>
<protein>
    <submittedName>
        <fullName evidence="5">Xanthine dehydrogenase</fullName>
    </submittedName>
</protein>
<dbReference type="InterPro" id="IPR000674">
    <property type="entry name" value="Ald_Oxase/Xan_DH_a/b"/>
</dbReference>
<dbReference type="OrthoDB" id="221297at2"/>
<dbReference type="SMART" id="SM01008">
    <property type="entry name" value="Ald_Xan_dh_C"/>
    <property type="match status" value="1"/>
</dbReference>
<dbReference type="Pfam" id="PF20256">
    <property type="entry name" value="MoCoBD_2"/>
    <property type="match status" value="1"/>
</dbReference>